<dbReference type="RefSeq" id="WP_061523284.1">
    <property type="nucleotide sequence ID" value="NZ_JAJJBV010000007.1"/>
</dbReference>
<dbReference type="STRING" id="1793963.AXI58_05070"/>
<keyword evidence="5" id="KW-1185">Reference proteome</keyword>
<dbReference type="InterPro" id="IPR037126">
    <property type="entry name" value="PdaC/RsiV-like_sf"/>
</dbReference>
<dbReference type="Pfam" id="PF13739">
    <property type="entry name" value="PdaC"/>
    <property type="match status" value="1"/>
</dbReference>
<protein>
    <recommendedName>
        <fullName evidence="6">DUF3298/DUF4163 domain-containing protein</fullName>
    </recommendedName>
</protein>
<gene>
    <name evidence="4" type="ORF">AXI58_05070</name>
</gene>
<dbReference type="InterPro" id="IPR021729">
    <property type="entry name" value="DUF3298"/>
</dbReference>
<reference evidence="5" key="1">
    <citation type="submission" date="2016-02" db="EMBL/GenBank/DDBJ databases">
        <authorList>
            <person name="Dunlap C."/>
        </authorList>
    </citation>
    <scope>NUCLEOTIDE SEQUENCE [LARGE SCALE GENOMIC DNA]</scope>
    <source>
        <strain evidence="5">NRRL B-41092</strain>
    </source>
</reference>
<dbReference type="Gene3D" id="3.30.565.40">
    <property type="entry name" value="Fervidobacterium nodosum Rt17-B1 like"/>
    <property type="match status" value="1"/>
</dbReference>
<evidence type="ECO:0000313" key="5">
    <source>
        <dbReference type="Proteomes" id="UP000075430"/>
    </source>
</evidence>
<keyword evidence="1" id="KW-0732">Signal</keyword>
<evidence type="ECO:0000259" key="2">
    <source>
        <dbReference type="Pfam" id="PF11738"/>
    </source>
</evidence>
<feature type="domain" description="Deacetylase PdaC" evidence="3">
    <location>
        <begin position="48"/>
        <end position="128"/>
    </location>
</feature>
<feature type="chain" id="PRO_5007561259" description="DUF3298/DUF4163 domain-containing protein" evidence="1">
    <location>
        <begin position="31"/>
        <end position="224"/>
    </location>
</feature>
<dbReference type="Proteomes" id="UP000075430">
    <property type="component" value="Unassembled WGS sequence"/>
</dbReference>
<accession>A0A150F251</accession>
<feature type="domain" description="DUF3298" evidence="2">
    <location>
        <begin position="149"/>
        <end position="220"/>
    </location>
</feature>
<evidence type="ECO:0000313" key="4">
    <source>
        <dbReference type="EMBL" id="KXZ13055.1"/>
    </source>
</evidence>
<evidence type="ECO:0000259" key="3">
    <source>
        <dbReference type="Pfam" id="PF13739"/>
    </source>
</evidence>
<organism evidence="4 5">
    <name type="scientific">Bacillus nakamurai</name>
    <dbReference type="NCBI Taxonomy" id="1793963"/>
    <lineage>
        <taxon>Bacteria</taxon>
        <taxon>Bacillati</taxon>
        <taxon>Bacillota</taxon>
        <taxon>Bacilli</taxon>
        <taxon>Bacillales</taxon>
        <taxon>Bacillaceae</taxon>
        <taxon>Bacillus</taxon>
    </lineage>
</organism>
<feature type="signal peptide" evidence="1">
    <location>
        <begin position="1"/>
        <end position="30"/>
    </location>
</feature>
<comment type="caution">
    <text evidence="4">The sequence shown here is derived from an EMBL/GenBank/DDBJ whole genome shotgun (WGS) entry which is preliminary data.</text>
</comment>
<dbReference type="Gene3D" id="3.90.640.20">
    <property type="entry name" value="Heat-shock cognate protein, ATPase"/>
    <property type="match status" value="1"/>
</dbReference>
<sequence length="224" mass="25285">MKKICKTMAAVLAAVLLAALFGGAAPSAQAAQNGKPLVTSHTYKHVKELTYPQVQNTGNAAFEKKINQDFQKYIETSYQEYVKNKKDAEKQGYKAEYQTDFQVKYNQGGKLSIQTENYIFTGGAHGMTAVQTYNYDLKTKKQVTLNNVLNSKTKVNQTKDYLYSYMKKHDTLFYPDVKKKDISLNKETPFYFTKDGIAIVFGQYDMGPYAAGIRDVHVPASVYQ</sequence>
<dbReference type="InterPro" id="IPR025303">
    <property type="entry name" value="PdaC"/>
</dbReference>
<dbReference type="AlphaFoldDB" id="A0A150F251"/>
<evidence type="ECO:0008006" key="6">
    <source>
        <dbReference type="Google" id="ProtNLM"/>
    </source>
</evidence>
<dbReference type="OrthoDB" id="5637at2"/>
<dbReference type="EMBL" id="LSBA01000039">
    <property type="protein sequence ID" value="KXZ13055.1"/>
    <property type="molecule type" value="Genomic_DNA"/>
</dbReference>
<dbReference type="Pfam" id="PF11738">
    <property type="entry name" value="DUF3298"/>
    <property type="match status" value="1"/>
</dbReference>
<name>A0A150F251_9BACI</name>
<proteinExistence type="predicted"/>
<evidence type="ECO:0000256" key="1">
    <source>
        <dbReference type="SAM" id="SignalP"/>
    </source>
</evidence>